<feature type="transmembrane region" description="Helical" evidence="10">
    <location>
        <begin position="126"/>
        <end position="150"/>
    </location>
</feature>
<comment type="subunit">
    <text evidence="10">The Tol-Pal system is composed of five core proteins: the inner membrane proteins TolA, TolQ and TolR, the periplasmic protein TolB and the outer membrane protein Pal. They form a network linking the inner and outer membranes and the peptidoglycan layer.</text>
</comment>
<evidence type="ECO:0000313" key="13">
    <source>
        <dbReference type="Proteomes" id="UP000003374"/>
    </source>
</evidence>
<dbReference type="OrthoDB" id="9805133at2"/>
<dbReference type="RefSeq" id="WP_005004422.1">
    <property type="nucleotide sequence ID" value="NZ_CH672427.1"/>
</dbReference>
<evidence type="ECO:0000256" key="1">
    <source>
        <dbReference type="ARBA" id="ARBA00004651"/>
    </source>
</evidence>
<evidence type="ECO:0000256" key="3">
    <source>
        <dbReference type="ARBA" id="ARBA00022475"/>
    </source>
</evidence>
<keyword evidence="13" id="KW-1185">Reference proteome</keyword>
<comment type="subcellular location">
    <subcellularLocation>
        <location evidence="10">Cell inner membrane</location>
        <topology evidence="10">Multi-pass membrane protein</topology>
    </subcellularLocation>
    <subcellularLocation>
        <location evidence="1">Cell membrane</location>
        <topology evidence="1">Multi-pass membrane protein</topology>
    </subcellularLocation>
</comment>
<keyword evidence="4 10" id="KW-0997">Cell inner membrane</keyword>
<dbReference type="EMBL" id="AAOF01000001">
    <property type="protein sequence ID" value="EAR23295.1"/>
    <property type="molecule type" value="Genomic_DNA"/>
</dbReference>
<keyword evidence="8 10" id="KW-0472">Membrane</keyword>
<keyword evidence="6 10" id="KW-0812">Transmembrane</keyword>
<dbReference type="HAMAP" id="MF_02202">
    <property type="entry name" value="TolQ"/>
    <property type="match status" value="1"/>
</dbReference>
<comment type="caution">
    <text evidence="12">The sequence shown here is derived from an EMBL/GenBank/DDBJ whole genome shotgun (WGS) entry which is preliminary data.</text>
</comment>
<comment type="function">
    <text evidence="10">Part of the Tol-Pal system, which plays a role in outer membrane invagination during cell division and is important for maintaining outer membrane integrity.</text>
</comment>
<evidence type="ECO:0000313" key="12">
    <source>
        <dbReference type="EMBL" id="EAR23295.1"/>
    </source>
</evidence>
<evidence type="ECO:0000256" key="4">
    <source>
        <dbReference type="ARBA" id="ARBA00022519"/>
    </source>
</evidence>
<comment type="similarity">
    <text evidence="2 10">Belongs to the ExbB/TolQ family.</text>
</comment>
<evidence type="ECO:0000256" key="6">
    <source>
        <dbReference type="ARBA" id="ARBA00022692"/>
    </source>
</evidence>
<dbReference type="Proteomes" id="UP000003374">
    <property type="component" value="Unassembled WGS sequence"/>
</dbReference>
<dbReference type="GO" id="GO:0005886">
    <property type="term" value="C:plasma membrane"/>
    <property type="evidence" value="ECO:0007669"/>
    <property type="project" value="UniProtKB-SubCell"/>
</dbReference>
<protein>
    <recommendedName>
        <fullName evidence="10">Tol-Pal system protein TolQ</fullName>
    </recommendedName>
</protein>
<dbReference type="GO" id="GO:0017038">
    <property type="term" value="P:protein import"/>
    <property type="evidence" value="ECO:0007669"/>
    <property type="project" value="TreeGrafter"/>
</dbReference>
<dbReference type="PANTHER" id="PTHR30625">
    <property type="entry name" value="PROTEIN TOLQ"/>
    <property type="match status" value="1"/>
</dbReference>
<name>A4BLV7_9GAMM</name>
<feature type="domain" description="MotA/TolQ/ExbB proton channel" evidence="11">
    <location>
        <begin position="79"/>
        <end position="207"/>
    </location>
</feature>
<evidence type="ECO:0000256" key="8">
    <source>
        <dbReference type="ARBA" id="ARBA00023136"/>
    </source>
</evidence>
<feature type="transmembrane region" description="Helical" evidence="10">
    <location>
        <begin position="170"/>
        <end position="192"/>
    </location>
</feature>
<proteinExistence type="inferred from homology"/>
<dbReference type="InterPro" id="IPR050790">
    <property type="entry name" value="ExbB/TolQ_transport"/>
</dbReference>
<dbReference type="AlphaFoldDB" id="A4BLV7"/>
<keyword evidence="7 10" id="KW-1133">Transmembrane helix</keyword>
<evidence type="ECO:0000259" key="11">
    <source>
        <dbReference type="Pfam" id="PF01618"/>
    </source>
</evidence>
<reference evidence="12 13" key="1">
    <citation type="submission" date="2006-02" db="EMBL/GenBank/DDBJ databases">
        <authorList>
            <person name="Waterbury J."/>
            <person name="Ferriera S."/>
            <person name="Johnson J."/>
            <person name="Kravitz S."/>
            <person name="Halpern A."/>
            <person name="Remington K."/>
            <person name="Beeson K."/>
            <person name="Tran B."/>
            <person name="Rogers Y.-H."/>
            <person name="Friedman R."/>
            <person name="Venter J.C."/>
        </authorList>
    </citation>
    <scope>NUCLEOTIDE SEQUENCE [LARGE SCALE GENOMIC DNA]</scope>
    <source>
        <strain evidence="12 13">Nb-231</strain>
    </source>
</reference>
<evidence type="ECO:0000256" key="10">
    <source>
        <dbReference type="HAMAP-Rule" id="MF_02202"/>
    </source>
</evidence>
<organism evidence="12 13">
    <name type="scientific">Nitrococcus mobilis Nb-231</name>
    <dbReference type="NCBI Taxonomy" id="314278"/>
    <lineage>
        <taxon>Bacteria</taxon>
        <taxon>Pseudomonadati</taxon>
        <taxon>Pseudomonadota</taxon>
        <taxon>Gammaproteobacteria</taxon>
        <taxon>Chromatiales</taxon>
        <taxon>Ectothiorhodospiraceae</taxon>
        <taxon>Nitrococcus</taxon>
    </lineage>
</organism>
<dbReference type="GO" id="GO:0043213">
    <property type="term" value="P:bacteriocin transport"/>
    <property type="evidence" value="ECO:0007669"/>
    <property type="project" value="InterPro"/>
</dbReference>
<gene>
    <name evidence="10" type="primary">tolQ</name>
    <name evidence="12" type="ORF">NB231_15783</name>
</gene>
<evidence type="ECO:0000256" key="5">
    <source>
        <dbReference type="ARBA" id="ARBA00022618"/>
    </source>
</evidence>
<dbReference type="InterPro" id="IPR014163">
    <property type="entry name" value="Tol-Pal_TolQ"/>
</dbReference>
<feature type="transmembrane region" description="Helical" evidence="10">
    <location>
        <begin position="6"/>
        <end position="30"/>
    </location>
</feature>
<keyword evidence="3 10" id="KW-1003">Cell membrane</keyword>
<keyword evidence="9 10" id="KW-0131">Cell cycle</keyword>
<evidence type="ECO:0000256" key="2">
    <source>
        <dbReference type="ARBA" id="ARBA00010442"/>
    </source>
</evidence>
<dbReference type="NCBIfam" id="TIGR02796">
    <property type="entry name" value="tolQ"/>
    <property type="match status" value="1"/>
</dbReference>
<dbReference type="Pfam" id="PF01618">
    <property type="entry name" value="MotA_ExbB"/>
    <property type="match status" value="1"/>
</dbReference>
<keyword evidence="5 10" id="KW-0132">Cell division</keyword>
<dbReference type="eggNOG" id="COG0811">
    <property type="taxonomic scope" value="Bacteria"/>
</dbReference>
<dbReference type="GO" id="GO:0051301">
    <property type="term" value="P:cell division"/>
    <property type="evidence" value="ECO:0007669"/>
    <property type="project" value="UniProtKB-UniRule"/>
</dbReference>
<accession>A4BLV7</accession>
<sequence>MSADLSIAGLVLNASLIVQFVLLILLGASISSWTLIFRKWQTIGQAQSGANAFEDRFWSGGNLAEIYAQVSQPHEQAGGLERIFRAGFREFTRMRKQGSNPESVVDASHRAMRVSLQREIDILESYVPFLATVGSTSPYIGLFGTVWGIMNAFLALGNMQQATLTTVAPGIAEALVATAMGLFAAIPAVIAYNRYASQIERLTNHYEIFMEEFASILQRHVHSPPLATKAAPAE</sequence>
<evidence type="ECO:0000256" key="9">
    <source>
        <dbReference type="ARBA" id="ARBA00023306"/>
    </source>
</evidence>
<dbReference type="PANTHER" id="PTHR30625:SF3">
    <property type="entry name" value="TOL-PAL SYSTEM PROTEIN TOLQ"/>
    <property type="match status" value="1"/>
</dbReference>
<dbReference type="STRING" id="314278.NB231_15783"/>
<dbReference type="InterPro" id="IPR002898">
    <property type="entry name" value="MotA_ExbB_proton_chnl"/>
</dbReference>
<dbReference type="HOGENOM" id="CLU_053325_2_2_6"/>
<evidence type="ECO:0000256" key="7">
    <source>
        <dbReference type="ARBA" id="ARBA00022989"/>
    </source>
</evidence>